<sequence>MRKIVLTVEIALSRLNAKEYLNLMTRLKSLIEEATPTVLGITDEEFGEFTAKVDEFYKRIYFPAGNDLTEVLNELEQQRDALVTFLFQSVRSGASLPIEEQAAAAKALMTIISAYTGLQGMPAQQETVAINGLLMNLDTEEAKAHLATMNLTAIVEKLRTLNGEYDLCTKERTRAKGLETPETTAEMRAALDPMYQALTIIAQSKNVLEPTEATEEFMTVLNETVREVNSLYNIRMGRVKKEDQETVIPGTDPESPGEEEQPDPEQPDPDGGNEGGGTPGEI</sequence>
<dbReference type="AlphaFoldDB" id="A0A9D2BFN5"/>
<evidence type="ECO:0000313" key="2">
    <source>
        <dbReference type="EMBL" id="HIX73737.1"/>
    </source>
</evidence>
<protein>
    <submittedName>
        <fullName evidence="2">Uncharacterized protein</fullName>
    </submittedName>
</protein>
<reference evidence="2" key="2">
    <citation type="submission" date="2021-04" db="EMBL/GenBank/DDBJ databases">
        <authorList>
            <person name="Gilroy R."/>
        </authorList>
    </citation>
    <scope>NUCLEOTIDE SEQUENCE</scope>
    <source>
        <strain evidence="2">ChiGjej6B6-14162</strain>
    </source>
</reference>
<dbReference type="Proteomes" id="UP000886740">
    <property type="component" value="Unassembled WGS sequence"/>
</dbReference>
<feature type="region of interest" description="Disordered" evidence="1">
    <location>
        <begin position="240"/>
        <end position="282"/>
    </location>
</feature>
<dbReference type="InterPro" id="IPR046228">
    <property type="entry name" value="DUF6261"/>
</dbReference>
<dbReference type="Pfam" id="PF19775">
    <property type="entry name" value="DUF6261"/>
    <property type="match status" value="1"/>
</dbReference>
<feature type="compositionally biased region" description="Gly residues" evidence="1">
    <location>
        <begin position="272"/>
        <end position="282"/>
    </location>
</feature>
<accession>A0A9D2BFN5</accession>
<organism evidence="2 3">
    <name type="scientific">Candidatus Parabacteroides intestinipullorum</name>
    <dbReference type="NCBI Taxonomy" id="2838723"/>
    <lineage>
        <taxon>Bacteria</taxon>
        <taxon>Pseudomonadati</taxon>
        <taxon>Bacteroidota</taxon>
        <taxon>Bacteroidia</taxon>
        <taxon>Bacteroidales</taxon>
        <taxon>Tannerellaceae</taxon>
        <taxon>Parabacteroides</taxon>
    </lineage>
</organism>
<comment type="caution">
    <text evidence="2">The sequence shown here is derived from an EMBL/GenBank/DDBJ whole genome shotgun (WGS) entry which is preliminary data.</text>
</comment>
<gene>
    <name evidence="2" type="ORF">H9977_01605</name>
</gene>
<reference evidence="2" key="1">
    <citation type="journal article" date="2021" name="PeerJ">
        <title>Extensive microbial diversity within the chicken gut microbiome revealed by metagenomics and culture.</title>
        <authorList>
            <person name="Gilroy R."/>
            <person name="Ravi A."/>
            <person name="Getino M."/>
            <person name="Pursley I."/>
            <person name="Horton D.L."/>
            <person name="Alikhan N.F."/>
            <person name="Baker D."/>
            <person name="Gharbi K."/>
            <person name="Hall N."/>
            <person name="Watson M."/>
            <person name="Adriaenssens E.M."/>
            <person name="Foster-Nyarko E."/>
            <person name="Jarju S."/>
            <person name="Secka A."/>
            <person name="Antonio M."/>
            <person name="Oren A."/>
            <person name="Chaudhuri R.R."/>
            <person name="La Ragione R."/>
            <person name="Hildebrand F."/>
            <person name="Pallen M.J."/>
        </authorList>
    </citation>
    <scope>NUCLEOTIDE SEQUENCE</scope>
    <source>
        <strain evidence="2">ChiGjej6B6-14162</strain>
    </source>
</reference>
<name>A0A9D2BFN5_9BACT</name>
<proteinExistence type="predicted"/>
<dbReference type="EMBL" id="DXEL01000016">
    <property type="protein sequence ID" value="HIX73737.1"/>
    <property type="molecule type" value="Genomic_DNA"/>
</dbReference>
<evidence type="ECO:0000256" key="1">
    <source>
        <dbReference type="SAM" id="MobiDB-lite"/>
    </source>
</evidence>
<feature type="compositionally biased region" description="Acidic residues" evidence="1">
    <location>
        <begin position="255"/>
        <end position="268"/>
    </location>
</feature>
<evidence type="ECO:0000313" key="3">
    <source>
        <dbReference type="Proteomes" id="UP000886740"/>
    </source>
</evidence>